<proteinExistence type="predicted"/>
<keyword evidence="2" id="KW-1185">Reference proteome</keyword>
<dbReference type="Proteomes" id="UP000009062">
    <property type="component" value="Chromosome"/>
</dbReference>
<dbReference type="EMBL" id="CP003316">
    <property type="protein sequence ID" value="AFA39609.1"/>
    <property type="molecule type" value="Genomic_DNA"/>
</dbReference>
<reference evidence="1 2" key="1">
    <citation type="journal article" date="2012" name="Stand. Genomic Sci.">
        <title>Complete genome sequence of Pyrobaculum oguniense.</title>
        <authorList>
            <person name="Bernick D.L."/>
            <person name="Karplus K."/>
            <person name="Lui L.M."/>
            <person name="Coker J.K."/>
            <person name="Murphy J.N."/>
            <person name="Chan P.P."/>
            <person name="Cozen A.E."/>
            <person name="Lowe T.M."/>
        </authorList>
    </citation>
    <scope>NUCLEOTIDE SEQUENCE [LARGE SCALE GENOMIC DNA]</scope>
    <source>
        <strain evidence="1 2">TE7</strain>
    </source>
</reference>
<sequence>MLAGSEFRLLVILLVVVAVVLLLLRRGDVAVYPPNLSAARCA</sequence>
<evidence type="ECO:0000313" key="2">
    <source>
        <dbReference type="Proteomes" id="UP000009062"/>
    </source>
</evidence>
<dbReference type="KEGG" id="pog:Pogu_1582"/>
<evidence type="ECO:0000313" key="1">
    <source>
        <dbReference type="EMBL" id="AFA39609.1"/>
    </source>
</evidence>
<dbReference type="HOGENOM" id="CLU_3245500_0_0_2"/>
<name>H6Q980_PYROT</name>
<organism evidence="1 2">
    <name type="scientific">Pyrobaculum oguniense (strain DSM 13380 / JCM 10595 / TE7)</name>
    <dbReference type="NCBI Taxonomy" id="698757"/>
    <lineage>
        <taxon>Archaea</taxon>
        <taxon>Thermoproteota</taxon>
        <taxon>Thermoprotei</taxon>
        <taxon>Thermoproteales</taxon>
        <taxon>Thermoproteaceae</taxon>
        <taxon>Pyrobaculum</taxon>
    </lineage>
</organism>
<gene>
    <name evidence="1" type="ordered locus">Pogu_1582</name>
</gene>
<accession>H6Q980</accession>
<dbReference type="AlphaFoldDB" id="H6Q980"/>
<protein>
    <submittedName>
        <fullName evidence="1">Uncharacterized protein</fullName>
    </submittedName>
</protein>